<protein>
    <submittedName>
        <fullName evidence="4">Alginate lyase</fullName>
    </submittedName>
</protein>
<evidence type="ECO:0000313" key="4">
    <source>
        <dbReference type="EMBL" id="GAF05074.1"/>
    </source>
</evidence>
<dbReference type="Proteomes" id="UP000019402">
    <property type="component" value="Unassembled WGS sequence"/>
</dbReference>
<dbReference type="InterPro" id="IPR008397">
    <property type="entry name" value="Alginate_lyase_dom"/>
</dbReference>
<gene>
    <name evidence="4" type="ORF">JCM21142_93797</name>
</gene>
<dbReference type="Gene3D" id="1.50.10.100">
    <property type="entry name" value="Chondroitin AC/alginate lyase"/>
    <property type="match status" value="1"/>
</dbReference>
<dbReference type="Pfam" id="PF05426">
    <property type="entry name" value="Alginate_lyase"/>
    <property type="match status" value="1"/>
</dbReference>
<evidence type="ECO:0000256" key="1">
    <source>
        <dbReference type="ARBA" id="ARBA00022729"/>
    </source>
</evidence>
<dbReference type="STRING" id="869213.GCA_000517085_01094"/>
<dbReference type="PROSITE" id="PS51257">
    <property type="entry name" value="PROKAR_LIPOPROTEIN"/>
    <property type="match status" value="1"/>
</dbReference>
<organism evidence="4 5">
    <name type="scientific">Saccharicrinis fermentans DSM 9555 = JCM 21142</name>
    <dbReference type="NCBI Taxonomy" id="869213"/>
    <lineage>
        <taxon>Bacteria</taxon>
        <taxon>Pseudomonadati</taxon>
        <taxon>Bacteroidota</taxon>
        <taxon>Bacteroidia</taxon>
        <taxon>Marinilabiliales</taxon>
        <taxon>Marinilabiliaceae</taxon>
        <taxon>Saccharicrinis</taxon>
    </lineage>
</organism>
<comment type="caution">
    <text evidence="4">The sequence shown here is derived from an EMBL/GenBank/DDBJ whole genome shotgun (WGS) entry which is preliminary data.</text>
</comment>
<dbReference type="AlphaFoldDB" id="W7YRL7"/>
<dbReference type="InterPro" id="IPR008929">
    <property type="entry name" value="Chondroitin_lyas"/>
</dbReference>
<evidence type="ECO:0000259" key="3">
    <source>
        <dbReference type="Pfam" id="PF05426"/>
    </source>
</evidence>
<feature type="domain" description="Alginate lyase" evidence="3">
    <location>
        <begin position="104"/>
        <end position="259"/>
    </location>
</feature>
<sequence length="453" mass="50376">MKLQNIIKPVLVATILFFSLVSCLENKFGTVDLDLEEDGKEEVSYTYNHPCAMYNDDDFTRVKTAIAAGAGDVYTEFTNLKATAYAQLAYDPNPQTQIVRGDVTGTDYSSENYVYAMKDAAAAYQQALLWKLTDNDDYAANAIDILNQWAATCIEIKSNDANHYLASGCQGYTFANAGELLRDYDGWSDSYFTAFKTWMVDVFAAKNYAFLTKHSDASDTHYWANWDLVNMSSYLAIGILTEDDDMVNFIKNYFYEGVGNGCLDKLIVDTHSDPNGSGETIAQCQESGRDQGHATMVAAVAANLCQMAYTLYLDNQDVPELDFFAADDNVILKMCEYTALFNAKNGLDNANSEGSYIVSITAMPFTSYTAFVGESQEYVQTQASEDQRGTIRPGWEIIYNHYAKVKGLGSGYQYTQYFAEKLRPEGGAGDSRYGSNSGAFDQLGWGTLMMYRE</sequence>
<evidence type="ECO:0000313" key="5">
    <source>
        <dbReference type="Proteomes" id="UP000019402"/>
    </source>
</evidence>
<dbReference type="GO" id="GO:0042597">
    <property type="term" value="C:periplasmic space"/>
    <property type="evidence" value="ECO:0007669"/>
    <property type="project" value="InterPro"/>
</dbReference>
<dbReference type="SUPFAM" id="SSF48230">
    <property type="entry name" value="Chondroitin AC/alginate lyase"/>
    <property type="match status" value="1"/>
</dbReference>
<proteinExistence type="predicted"/>
<reference evidence="4 5" key="1">
    <citation type="journal article" date="2014" name="Genome Announc.">
        <title>Draft Genome Sequence of Cytophaga fermentans JCM 21142T, a Facultative Anaerobe Isolated from Marine Mud.</title>
        <authorList>
            <person name="Starns D."/>
            <person name="Oshima K."/>
            <person name="Suda W."/>
            <person name="Iino T."/>
            <person name="Yuki M."/>
            <person name="Inoue J."/>
            <person name="Kitamura K."/>
            <person name="Iida T."/>
            <person name="Darby A."/>
            <person name="Hattori M."/>
            <person name="Ohkuma M."/>
        </authorList>
    </citation>
    <scope>NUCLEOTIDE SEQUENCE [LARGE SCALE GENOMIC DNA]</scope>
    <source>
        <strain evidence="4 5">JCM 21142</strain>
    </source>
</reference>
<name>W7YRL7_9BACT</name>
<dbReference type="GO" id="GO:0016829">
    <property type="term" value="F:lyase activity"/>
    <property type="evidence" value="ECO:0007669"/>
    <property type="project" value="UniProtKB-KW"/>
</dbReference>
<evidence type="ECO:0000256" key="2">
    <source>
        <dbReference type="ARBA" id="ARBA00023239"/>
    </source>
</evidence>
<keyword evidence="2 4" id="KW-0456">Lyase</keyword>
<keyword evidence="1" id="KW-0732">Signal</keyword>
<dbReference type="OrthoDB" id="222550at2"/>
<dbReference type="eggNOG" id="COG4733">
    <property type="taxonomic scope" value="Bacteria"/>
</dbReference>
<keyword evidence="5" id="KW-1185">Reference proteome</keyword>
<dbReference type="RefSeq" id="WP_027470995.1">
    <property type="nucleotide sequence ID" value="NZ_BAMD01000067.1"/>
</dbReference>
<accession>W7YRL7</accession>
<dbReference type="EMBL" id="BAMD01000067">
    <property type="protein sequence ID" value="GAF05074.1"/>
    <property type="molecule type" value="Genomic_DNA"/>
</dbReference>